<evidence type="ECO:0000313" key="2">
    <source>
        <dbReference type="EMBL" id="KAK7749297.1"/>
    </source>
</evidence>
<proteinExistence type="predicted"/>
<keyword evidence="1" id="KW-0732">Signal</keyword>
<comment type="caution">
    <text evidence="2">The sequence shown here is derived from an EMBL/GenBank/DDBJ whole genome shotgun (WGS) entry which is preliminary data.</text>
</comment>
<keyword evidence="3" id="KW-1185">Reference proteome</keyword>
<feature type="signal peptide" evidence="1">
    <location>
        <begin position="1"/>
        <end position="19"/>
    </location>
</feature>
<dbReference type="AlphaFoldDB" id="A0AAN9YNU9"/>
<feature type="chain" id="PRO_5043048241" description="Ecp2 effector protein domain-containing protein" evidence="1">
    <location>
        <begin position="20"/>
        <end position="184"/>
    </location>
</feature>
<sequence>MRSSAVITSIFALATAVSGAAVKQTREMDRSHDGVYNAGGRVADLSPTTKRRDAPGDIFTRAQFKGVSCDHAYDDSHFDEGPIGLDPILTRQAEQSLIDWCNKDGCTVSTWAKAGFTVVYYCQWRTANWNIDSFNHALNMIDSECALNNAGQFSNNDDAKRDYTYGVTDWSRGGWCNMKKNYPF</sequence>
<evidence type="ECO:0000313" key="3">
    <source>
        <dbReference type="Proteomes" id="UP001320420"/>
    </source>
</evidence>
<protein>
    <recommendedName>
        <fullName evidence="4">Ecp2 effector protein domain-containing protein</fullName>
    </recommendedName>
</protein>
<dbReference type="Proteomes" id="UP001320420">
    <property type="component" value="Unassembled WGS sequence"/>
</dbReference>
<reference evidence="2 3" key="1">
    <citation type="submission" date="2024-02" db="EMBL/GenBank/DDBJ databases">
        <title>De novo assembly and annotation of 12 fungi associated with fruit tree decline syndrome in Ontario, Canada.</title>
        <authorList>
            <person name="Sulman M."/>
            <person name="Ellouze W."/>
            <person name="Ilyukhin E."/>
        </authorList>
    </citation>
    <scope>NUCLEOTIDE SEQUENCE [LARGE SCALE GENOMIC DNA]</scope>
    <source>
        <strain evidence="2 3">M11/M66-122</strain>
    </source>
</reference>
<evidence type="ECO:0008006" key="4">
    <source>
        <dbReference type="Google" id="ProtNLM"/>
    </source>
</evidence>
<gene>
    <name evidence="2" type="ORF">SLS62_008266</name>
</gene>
<name>A0AAN9YNU9_9PEZI</name>
<evidence type="ECO:0000256" key="1">
    <source>
        <dbReference type="SAM" id="SignalP"/>
    </source>
</evidence>
<organism evidence="2 3">
    <name type="scientific">Diatrype stigma</name>
    <dbReference type="NCBI Taxonomy" id="117547"/>
    <lineage>
        <taxon>Eukaryota</taxon>
        <taxon>Fungi</taxon>
        <taxon>Dikarya</taxon>
        <taxon>Ascomycota</taxon>
        <taxon>Pezizomycotina</taxon>
        <taxon>Sordariomycetes</taxon>
        <taxon>Xylariomycetidae</taxon>
        <taxon>Xylariales</taxon>
        <taxon>Diatrypaceae</taxon>
        <taxon>Diatrype</taxon>
    </lineage>
</organism>
<dbReference type="EMBL" id="JAKJXP020000075">
    <property type="protein sequence ID" value="KAK7749297.1"/>
    <property type="molecule type" value="Genomic_DNA"/>
</dbReference>
<accession>A0AAN9YNU9</accession>